<organism evidence="2 3">
    <name type="scientific">Lophiostoma macrostomum CBS 122681</name>
    <dbReference type="NCBI Taxonomy" id="1314788"/>
    <lineage>
        <taxon>Eukaryota</taxon>
        <taxon>Fungi</taxon>
        <taxon>Dikarya</taxon>
        <taxon>Ascomycota</taxon>
        <taxon>Pezizomycotina</taxon>
        <taxon>Dothideomycetes</taxon>
        <taxon>Pleosporomycetidae</taxon>
        <taxon>Pleosporales</taxon>
        <taxon>Lophiostomataceae</taxon>
        <taxon>Lophiostoma</taxon>
    </lineage>
</organism>
<sequence length="138" mass="15074">MCCCRCKCWFRCQRSKKTTVTQQNTTTSGAARPIKVPQRTPLKIPDELKTYDVSPLEPGSVIRPNTTSSRPARPAKFPQQTPLENSDGSKTYDVSPLTPGSVTPIAPGGFPGNYSAPRRRGLSRITNKDESLTMSMSG</sequence>
<accession>A0A6A6SL49</accession>
<keyword evidence="3" id="KW-1185">Reference proteome</keyword>
<evidence type="ECO:0000313" key="2">
    <source>
        <dbReference type="EMBL" id="KAF2648330.1"/>
    </source>
</evidence>
<evidence type="ECO:0000313" key="3">
    <source>
        <dbReference type="Proteomes" id="UP000799324"/>
    </source>
</evidence>
<evidence type="ECO:0000256" key="1">
    <source>
        <dbReference type="SAM" id="MobiDB-lite"/>
    </source>
</evidence>
<name>A0A6A6SL49_9PLEO</name>
<proteinExistence type="predicted"/>
<gene>
    <name evidence="2" type="ORF">K491DRAFT_250594</name>
</gene>
<feature type="region of interest" description="Disordered" evidence="1">
    <location>
        <begin position="19"/>
        <end position="138"/>
    </location>
</feature>
<reference evidence="2" key="1">
    <citation type="journal article" date="2020" name="Stud. Mycol.">
        <title>101 Dothideomycetes genomes: a test case for predicting lifestyles and emergence of pathogens.</title>
        <authorList>
            <person name="Haridas S."/>
            <person name="Albert R."/>
            <person name="Binder M."/>
            <person name="Bloem J."/>
            <person name="Labutti K."/>
            <person name="Salamov A."/>
            <person name="Andreopoulos B."/>
            <person name="Baker S."/>
            <person name="Barry K."/>
            <person name="Bills G."/>
            <person name="Bluhm B."/>
            <person name="Cannon C."/>
            <person name="Castanera R."/>
            <person name="Culley D."/>
            <person name="Daum C."/>
            <person name="Ezra D."/>
            <person name="Gonzalez J."/>
            <person name="Henrissat B."/>
            <person name="Kuo A."/>
            <person name="Liang C."/>
            <person name="Lipzen A."/>
            <person name="Lutzoni F."/>
            <person name="Magnuson J."/>
            <person name="Mondo S."/>
            <person name="Nolan M."/>
            <person name="Ohm R."/>
            <person name="Pangilinan J."/>
            <person name="Park H.-J."/>
            <person name="Ramirez L."/>
            <person name="Alfaro M."/>
            <person name="Sun H."/>
            <person name="Tritt A."/>
            <person name="Yoshinaga Y."/>
            <person name="Zwiers L.-H."/>
            <person name="Turgeon B."/>
            <person name="Goodwin S."/>
            <person name="Spatafora J."/>
            <person name="Crous P."/>
            <person name="Grigoriev I."/>
        </authorList>
    </citation>
    <scope>NUCLEOTIDE SEQUENCE</scope>
    <source>
        <strain evidence="2">CBS 122681</strain>
    </source>
</reference>
<dbReference type="EMBL" id="MU004544">
    <property type="protein sequence ID" value="KAF2648330.1"/>
    <property type="molecule type" value="Genomic_DNA"/>
</dbReference>
<dbReference type="Proteomes" id="UP000799324">
    <property type="component" value="Unassembled WGS sequence"/>
</dbReference>
<protein>
    <submittedName>
        <fullName evidence="2">Uncharacterized protein</fullName>
    </submittedName>
</protein>
<feature type="compositionally biased region" description="Polar residues" evidence="1">
    <location>
        <begin position="78"/>
        <end position="89"/>
    </location>
</feature>
<dbReference type="AlphaFoldDB" id="A0A6A6SL49"/>